<dbReference type="RefSeq" id="WP_145712641.1">
    <property type="nucleotide sequence ID" value="NZ_BAAAFY010000001.1"/>
</dbReference>
<dbReference type="InterPro" id="IPR003538">
    <property type="entry name" value="TonB"/>
</dbReference>
<evidence type="ECO:0000256" key="5">
    <source>
        <dbReference type="ARBA" id="ARBA00022519"/>
    </source>
</evidence>
<dbReference type="PANTHER" id="PTHR33446">
    <property type="entry name" value="PROTEIN TONB-RELATED"/>
    <property type="match status" value="1"/>
</dbReference>
<dbReference type="AlphaFoldDB" id="A0A562T4H8"/>
<sequence length="281" mass="30189">MNTATIPVTDFLDILFDGRNKEYGAYALRRKYDQRVRNAMLGTASIVLVVIAGYVINNRLLVSGTHIRSLPPAIAPIRPIDPLIEEAKPLPPPPALPSSSPPPVKPSIKFVNPAVVADEAVAPEDAPPPMDELTIKAVGVTTADGVEDGIDPSLLPEGPGTGVIEAPVPAPRDDREKVFTGVEIPPSFPGGLEALARYLGDHIRYPHLAAENNISGVVTVQFVVDYEGKIKDVKVLSLPRGGGLEEEATRVIKAMPRWKPGRQNGRAVSVLYSIPVNFRLN</sequence>
<name>A0A562T4H8_CHIJA</name>
<keyword evidence="4" id="KW-1003">Cell membrane</keyword>
<dbReference type="GO" id="GO:0030288">
    <property type="term" value="C:outer membrane-bounded periplasmic space"/>
    <property type="evidence" value="ECO:0007669"/>
    <property type="project" value="InterPro"/>
</dbReference>
<evidence type="ECO:0000256" key="1">
    <source>
        <dbReference type="ARBA" id="ARBA00004383"/>
    </source>
</evidence>
<evidence type="ECO:0000256" key="7">
    <source>
        <dbReference type="ARBA" id="ARBA00022927"/>
    </source>
</evidence>
<accession>A0A562T4H8</accession>
<evidence type="ECO:0000256" key="9">
    <source>
        <dbReference type="ARBA" id="ARBA00023136"/>
    </source>
</evidence>
<keyword evidence="5" id="KW-0997">Cell inner membrane</keyword>
<dbReference type="GO" id="GO:0031992">
    <property type="term" value="F:energy transducer activity"/>
    <property type="evidence" value="ECO:0007669"/>
    <property type="project" value="InterPro"/>
</dbReference>
<dbReference type="GO" id="GO:0015031">
    <property type="term" value="P:protein transport"/>
    <property type="evidence" value="ECO:0007669"/>
    <property type="project" value="UniProtKB-KW"/>
</dbReference>
<protein>
    <submittedName>
        <fullName evidence="12">Protein TonB</fullName>
    </submittedName>
</protein>
<feature type="domain" description="TonB C-terminal" evidence="11">
    <location>
        <begin position="190"/>
        <end position="281"/>
    </location>
</feature>
<keyword evidence="8 10" id="KW-1133">Transmembrane helix</keyword>
<evidence type="ECO:0000259" key="11">
    <source>
        <dbReference type="PROSITE" id="PS52015"/>
    </source>
</evidence>
<proteinExistence type="inferred from homology"/>
<evidence type="ECO:0000256" key="6">
    <source>
        <dbReference type="ARBA" id="ARBA00022692"/>
    </source>
</evidence>
<reference evidence="12 13" key="1">
    <citation type="journal article" date="2013" name="Stand. Genomic Sci.">
        <title>Genomic Encyclopedia of Type Strains, Phase I: The one thousand microbial genomes (KMG-I) project.</title>
        <authorList>
            <person name="Kyrpides N.C."/>
            <person name="Woyke T."/>
            <person name="Eisen J.A."/>
            <person name="Garrity G."/>
            <person name="Lilburn T.G."/>
            <person name="Beck B.J."/>
            <person name="Whitman W.B."/>
            <person name="Hugenholtz P."/>
            <person name="Klenk H.P."/>
        </authorList>
    </citation>
    <scope>NUCLEOTIDE SEQUENCE [LARGE SCALE GENOMIC DNA]</scope>
    <source>
        <strain evidence="12 13">DSM 13484</strain>
    </source>
</reference>
<comment type="similarity">
    <text evidence="2">Belongs to the TonB family.</text>
</comment>
<dbReference type="SUPFAM" id="SSF74653">
    <property type="entry name" value="TolA/TonB C-terminal domain"/>
    <property type="match status" value="1"/>
</dbReference>
<evidence type="ECO:0000313" key="12">
    <source>
        <dbReference type="EMBL" id="TWI87966.1"/>
    </source>
</evidence>
<evidence type="ECO:0000256" key="2">
    <source>
        <dbReference type="ARBA" id="ARBA00006555"/>
    </source>
</evidence>
<gene>
    <name evidence="12" type="ORF">LX66_2040</name>
</gene>
<dbReference type="Gene3D" id="3.30.1150.10">
    <property type="match status" value="1"/>
</dbReference>
<keyword evidence="7" id="KW-0653">Protein transport</keyword>
<evidence type="ECO:0000256" key="4">
    <source>
        <dbReference type="ARBA" id="ARBA00022475"/>
    </source>
</evidence>
<dbReference type="Pfam" id="PF03544">
    <property type="entry name" value="TonB_C"/>
    <property type="match status" value="1"/>
</dbReference>
<dbReference type="Proteomes" id="UP000316778">
    <property type="component" value="Unassembled WGS sequence"/>
</dbReference>
<dbReference type="GO" id="GO:0098797">
    <property type="term" value="C:plasma membrane protein complex"/>
    <property type="evidence" value="ECO:0007669"/>
    <property type="project" value="TreeGrafter"/>
</dbReference>
<evidence type="ECO:0000256" key="3">
    <source>
        <dbReference type="ARBA" id="ARBA00022448"/>
    </source>
</evidence>
<dbReference type="EMBL" id="VLLG01000003">
    <property type="protein sequence ID" value="TWI87966.1"/>
    <property type="molecule type" value="Genomic_DNA"/>
</dbReference>
<dbReference type="GO" id="GO:0055085">
    <property type="term" value="P:transmembrane transport"/>
    <property type="evidence" value="ECO:0007669"/>
    <property type="project" value="InterPro"/>
</dbReference>
<keyword evidence="9 10" id="KW-0472">Membrane</keyword>
<dbReference type="NCBIfam" id="TIGR01352">
    <property type="entry name" value="tonB_Cterm"/>
    <property type="match status" value="1"/>
</dbReference>
<evidence type="ECO:0000256" key="10">
    <source>
        <dbReference type="SAM" id="Phobius"/>
    </source>
</evidence>
<dbReference type="InterPro" id="IPR051045">
    <property type="entry name" value="TonB-dependent_transducer"/>
</dbReference>
<dbReference type="PROSITE" id="PS52015">
    <property type="entry name" value="TONB_CTD"/>
    <property type="match status" value="1"/>
</dbReference>
<dbReference type="OrthoDB" id="1039448at2"/>
<organism evidence="12 13">
    <name type="scientific">Chitinophaga japonensis</name>
    <name type="common">Flexibacter japonensis</name>
    <dbReference type="NCBI Taxonomy" id="104662"/>
    <lineage>
        <taxon>Bacteria</taxon>
        <taxon>Pseudomonadati</taxon>
        <taxon>Bacteroidota</taxon>
        <taxon>Chitinophagia</taxon>
        <taxon>Chitinophagales</taxon>
        <taxon>Chitinophagaceae</taxon>
        <taxon>Chitinophaga</taxon>
    </lineage>
</organism>
<dbReference type="PANTHER" id="PTHR33446:SF2">
    <property type="entry name" value="PROTEIN TONB"/>
    <property type="match status" value="1"/>
</dbReference>
<comment type="subcellular location">
    <subcellularLocation>
        <location evidence="1">Cell inner membrane</location>
        <topology evidence="1">Single-pass membrane protein</topology>
        <orientation evidence="1">Periplasmic side</orientation>
    </subcellularLocation>
</comment>
<evidence type="ECO:0000256" key="8">
    <source>
        <dbReference type="ARBA" id="ARBA00022989"/>
    </source>
</evidence>
<evidence type="ECO:0000313" key="13">
    <source>
        <dbReference type="Proteomes" id="UP000316778"/>
    </source>
</evidence>
<keyword evidence="13" id="KW-1185">Reference proteome</keyword>
<comment type="caution">
    <text evidence="12">The sequence shown here is derived from an EMBL/GenBank/DDBJ whole genome shotgun (WGS) entry which is preliminary data.</text>
</comment>
<keyword evidence="3" id="KW-0813">Transport</keyword>
<dbReference type="InterPro" id="IPR006260">
    <property type="entry name" value="TonB/TolA_C"/>
</dbReference>
<feature type="transmembrane region" description="Helical" evidence="10">
    <location>
        <begin position="39"/>
        <end position="56"/>
    </location>
</feature>
<keyword evidence="6 10" id="KW-0812">Transmembrane</keyword>
<dbReference type="GO" id="GO:0015891">
    <property type="term" value="P:siderophore transport"/>
    <property type="evidence" value="ECO:0007669"/>
    <property type="project" value="InterPro"/>
</dbReference>
<dbReference type="InterPro" id="IPR037682">
    <property type="entry name" value="TonB_C"/>
</dbReference>
<dbReference type="PRINTS" id="PR01374">
    <property type="entry name" value="TONBPROTEIN"/>
</dbReference>